<reference evidence="1" key="2">
    <citation type="submission" date="2020-09" db="EMBL/GenBank/DDBJ databases">
        <authorList>
            <person name="Sun Q."/>
            <person name="Zhou Y."/>
        </authorList>
    </citation>
    <scope>NUCLEOTIDE SEQUENCE</scope>
    <source>
        <strain evidence="1">CGMCC 1.15725</strain>
    </source>
</reference>
<name>A0A8J2YXT7_9PROT</name>
<organism evidence="1 2">
    <name type="scientific">Aliidongia dinghuensis</name>
    <dbReference type="NCBI Taxonomy" id="1867774"/>
    <lineage>
        <taxon>Bacteria</taxon>
        <taxon>Pseudomonadati</taxon>
        <taxon>Pseudomonadota</taxon>
        <taxon>Alphaproteobacteria</taxon>
        <taxon>Rhodospirillales</taxon>
        <taxon>Dongiaceae</taxon>
        <taxon>Aliidongia</taxon>
    </lineage>
</organism>
<dbReference type="RefSeq" id="WP_189050849.1">
    <property type="nucleotide sequence ID" value="NZ_BMJQ01000015.1"/>
</dbReference>
<dbReference type="Proteomes" id="UP000646365">
    <property type="component" value="Unassembled WGS sequence"/>
</dbReference>
<dbReference type="Gene3D" id="1.10.530.10">
    <property type="match status" value="1"/>
</dbReference>
<reference evidence="1" key="1">
    <citation type="journal article" date="2014" name="Int. J. Syst. Evol. Microbiol.">
        <title>Complete genome sequence of Corynebacterium casei LMG S-19264T (=DSM 44701T), isolated from a smear-ripened cheese.</title>
        <authorList>
            <consortium name="US DOE Joint Genome Institute (JGI-PGF)"/>
            <person name="Walter F."/>
            <person name="Albersmeier A."/>
            <person name="Kalinowski J."/>
            <person name="Ruckert C."/>
        </authorList>
    </citation>
    <scope>NUCLEOTIDE SEQUENCE</scope>
    <source>
        <strain evidence="1">CGMCC 1.15725</strain>
    </source>
</reference>
<sequence>MPSAVRMIAIGLVALAVFSATNLVYQVIRKPSEMFFPVSGVLNKMPAETWRQYAPLFREYSTAAITPELLAALAQVEAAGNPVARTYWRWRLTTNPFAIYQPASSSVGLYQMTDPAFAEARRYCIRRHTVVESGAWNDWRSCWFNGLYTRVVPSHAIELTAVFLDRATSAILIRERMPSASSQQKQDLAAIIHLCGAGPASDFAHRGFRLAPGERCGDHDPATYLARVHAMTKEFLRLAADEQSER</sequence>
<proteinExistence type="predicted"/>
<protein>
    <submittedName>
        <fullName evidence="1">Transglycosylase</fullName>
    </submittedName>
</protein>
<dbReference type="InterPro" id="IPR023346">
    <property type="entry name" value="Lysozyme-like_dom_sf"/>
</dbReference>
<keyword evidence="2" id="KW-1185">Reference proteome</keyword>
<dbReference type="EMBL" id="BMJQ01000015">
    <property type="protein sequence ID" value="GGF37274.1"/>
    <property type="molecule type" value="Genomic_DNA"/>
</dbReference>
<dbReference type="AlphaFoldDB" id="A0A8J2YXT7"/>
<evidence type="ECO:0000313" key="1">
    <source>
        <dbReference type="EMBL" id="GGF37274.1"/>
    </source>
</evidence>
<evidence type="ECO:0000313" key="2">
    <source>
        <dbReference type="Proteomes" id="UP000646365"/>
    </source>
</evidence>
<comment type="caution">
    <text evidence="1">The sequence shown here is derived from an EMBL/GenBank/DDBJ whole genome shotgun (WGS) entry which is preliminary data.</text>
</comment>
<accession>A0A8J2YXT7</accession>
<dbReference type="SUPFAM" id="SSF53955">
    <property type="entry name" value="Lysozyme-like"/>
    <property type="match status" value="1"/>
</dbReference>
<gene>
    <name evidence="1" type="ORF">GCM10011611_49750</name>
</gene>